<dbReference type="AlphaFoldDB" id="A0A2S7UUX6"/>
<dbReference type="InterPro" id="IPR021813">
    <property type="entry name" value="DUF3392"/>
</dbReference>
<protein>
    <recommendedName>
        <fullName evidence="4">DUF3392 domain-containing protein</fullName>
    </recommendedName>
</protein>
<organism evidence="2 3">
    <name type="scientific">Psychrosphaera saromensis</name>
    <dbReference type="NCBI Taxonomy" id="716813"/>
    <lineage>
        <taxon>Bacteria</taxon>
        <taxon>Pseudomonadati</taxon>
        <taxon>Pseudomonadota</taxon>
        <taxon>Gammaproteobacteria</taxon>
        <taxon>Alteromonadales</taxon>
        <taxon>Pseudoalteromonadaceae</taxon>
        <taxon>Psychrosphaera</taxon>
    </lineage>
</organism>
<dbReference type="Proteomes" id="UP000239007">
    <property type="component" value="Unassembled WGS sequence"/>
</dbReference>
<comment type="caution">
    <text evidence="2">The sequence shown here is derived from an EMBL/GenBank/DDBJ whole genome shotgun (WGS) entry which is preliminary data.</text>
</comment>
<feature type="transmembrane region" description="Helical" evidence="1">
    <location>
        <begin position="83"/>
        <end position="104"/>
    </location>
</feature>
<keyword evidence="1" id="KW-1133">Transmembrane helix</keyword>
<evidence type="ECO:0008006" key="4">
    <source>
        <dbReference type="Google" id="ProtNLM"/>
    </source>
</evidence>
<dbReference type="RefSeq" id="WP_105052254.1">
    <property type="nucleotide sequence ID" value="NZ_BMYG01000002.1"/>
</dbReference>
<name>A0A2S7UUX6_9GAMM</name>
<gene>
    <name evidence="2" type="ORF">BTO11_08840</name>
</gene>
<accession>A0A2S7UUX6</accession>
<proteinExistence type="predicted"/>
<keyword evidence="1" id="KW-0472">Membrane</keyword>
<keyword evidence="1" id="KW-0812">Transmembrane</keyword>
<keyword evidence="3" id="KW-1185">Reference proteome</keyword>
<dbReference type="EMBL" id="MSCH01000003">
    <property type="protein sequence ID" value="PQJ53757.1"/>
    <property type="molecule type" value="Genomic_DNA"/>
</dbReference>
<feature type="transmembrane region" description="Helical" evidence="1">
    <location>
        <begin position="22"/>
        <end position="39"/>
    </location>
</feature>
<reference evidence="2 3" key="1">
    <citation type="submission" date="2016-12" db="EMBL/GenBank/DDBJ databases">
        <title>Diversity of luminous bacteria.</title>
        <authorList>
            <person name="Yoshizawa S."/>
            <person name="Kogure K."/>
        </authorList>
    </citation>
    <scope>NUCLEOTIDE SEQUENCE [LARGE SCALE GENOMIC DNA]</scope>
    <source>
        <strain evidence="2 3">SA4-48</strain>
    </source>
</reference>
<evidence type="ECO:0000256" key="1">
    <source>
        <dbReference type="SAM" id="Phobius"/>
    </source>
</evidence>
<dbReference type="Pfam" id="PF11872">
    <property type="entry name" value="DUF3392"/>
    <property type="match status" value="1"/>
</dbReference>
<dbReference type="OrthoDB" id="6196761at2"/>
<sequence length="110" mass="11987">MYYIYDVLVEVGGVIRPYSDDIALALVASLLVIAGADINNYIKNLIKSAHFLVRMSIFIAVCTFGYGALTVLLTNIITTQLAALPAMYLPLAVIACFAALGIYAERKRQL</sequence>
<evidence type="ECO:0000313" key="3">
    <source>
        <dbReference type="Proteomes" id="UP000239007"/>
    </source>
</evidence>
<evidence type="ECO:0000313" key="2">
    <source>
        <dbReference type="EMBL" id="PQJ53757.1"/>
    </source>
</evidence>
<feature type="transmembrane region" description="Helical" evidence="1">
    <location>
        <begin position="51"/>
        <end position="77"/>
    </location>
</feature>